<name>A0A0P9CX67_9CHLR</name>
<dbReference type="PANTHER" id="PTHR43788:SF8">
    <property type="entry name" value="DNA-BINDING PROTEIN SMUBP-2"/>
    <property type="match status" value="1"/>
</dbReference>
<dbReference type="InterPro" id="IPR027417">
    <property type="entry name" value="P-loop_NTPase"/>
</dbReference>
<organism evidence="2 3">
    <name type="scientific">Kouleothrix aurantiaca</name>
    <dbReference type="NCBI Taxonomy" id="186479"/>
    <lineage>
        <taxon>Bacteria</taxon>
        <taxon>Bacillati</taxon>
        <taxon>Chloroflexota</taxon>
        <taxon>Chloroflexia</taxon>
        <taxon>Chloroflexales</taxon>
        <taxon>Roseiflexineae</taxon>
        <taxon>Roseiflexaceae</taxon>
        <taxon>Kouleothrix</taxon>
    </lineage>
</organism>
<evidence type="ECO:0000313" key="3">
    <source>
        <dbReference type="Proteomes" id="UP000050509"/>
    </source>
</evidence>
<dbReference type="InterPro" id="IPR050534">
    <property type="entry name" value="Coronavir_polyprotein_1ab"/>
</dbReference>
<dbReference type="Pfam" id="PF13086">
    <property type="entry name" value="AAA_11"/>
    <property type="match status" value="1"/>
</dbReference>
<dbReference type="InterPro" id="IPR041677">
    <property type="entry name" value="DNA2/NAM7_AAA_11"/>
</dbReference>
<dbReference type="Gene3D" id="3.40.50.300">
    <property type="entry name" value="P-loop containing nucleotide triphosphate hydrolases"/>
    <property type="match status" value="1"/>
</dbReference>
<dbReference type="EMBL" id="LJCR01001196">
    <property type="protein sequence ID" value="KPV50826.1"/>
    <property type="molecule type" value="Genomic_DNA"/>
</dbReference>
<dbReference type="Proteomes" id="UP000050509">
    <property type="component" value="Unassembled WGS sequence"/>
</dbReference>
<feature type="non-terminal residue" evidence="2">
    <location>
        <position position="1"/>
    </location>
</feature>
<dbReference type="GO" id="GO:0043139">
    <property type="term" value="F:5'-3' DNA helicase activity"/>
    <property type="evidence" value="ECO:0007669"/>
    <property type="project" value="TreeGrafter"/>
</dbReference>
<protein>
    <recommendedName>
        <fullName evidence="1">DNA2/NAM7 helicase helicase domain-containing protein</fullName>
    </recommendedName>
</protein>
<dbReference type="PANTHER" id="PTHR43788">
    <property type="entry name" value="DNA2/NAM7 HELICASE FAMILY MEMBER"/>
    <property type="match status" value="1"/>
</dbReference>
<sequence length="491" mass="54461">FVDAISRDAQAAAQPRRAFYKRLCQRWLDRAYEQMPVLRRFTRSGHEALIERFRRLDREQMPATQARLRRLLAGRRPDLSSVAAPGSELATLRRELQKQRRHKPIRQLFREIPQLLGQLKPCMLMSPLSISQFLDPALPPFDLVIFDEASQIRTEDAIGAIMRGQSLIVVGDNRQLPPTSFFATDDEPDEDDDAAGEIYESILDAAGAAGLPTRLLRWHYRSRDETLITFSNQQFYNARLATFPNAHAAPNRGVRLEIPRRRARAREVADLFLRRGDSCNRGGRAVCRQQAQRLGHGERANSVVEPARHQAAVRHVVGGRVDHAHGAHAHQRLRLGLRAHANVDPHVVDLAGVLALVALQQVDRLLANHADQLAAFAEQADALAHQHLRVPAAHASKGQKAIVVDIRHGDADLVDVAGQQHARRAVLPFQHRKGITAHIRPDAVGKAAGVAAPQTRGGGLVAGGAGRGQQLPQEIEALAGERNGHWFAFLY</sequence>
<comment type="caution">
    <text evidence="2">The sequence shown here is derived from an EMBL/GenBank/DDBJ whole genome shotgun (WGS) entry which is preliminary data.</text>
</comment>
<evidence type="ECO:0000313" key="2">
    <source>
        <dbReference type="EMBL" id="KPV50826.1"/>
    </source>
</evidence>
<evidence type="ECO:0000259" key="1">
    <source>
        <dbReference type="Pfam" id="PF13086"/>
    </source>
</evidence>
<dbReference type="AlphaFoldDB" id="A0A0P9CX67"/>
<feature type="domain" description="DNA2/NAM7 helicase helicase" evidence="1">
    <location>
        <begin position="138"/>
        <end position="180"/>
    </location>
</feature>
<keyword evidence="3" id="KW-1185">Reference proteome</keyword>
<reference evidence="2 3" key="1">
    <citation type="submission" date="2015-09" db="EMBL/GenBank/DDBJ databases">
        <title>Draft genome sequence of Kouleothrix aurantiaca JCM 19913.</title>
        <authorList>
            <person name="Hemp J."/>
        </authorList>
    </citation>
    <scope>NUCLEOTIDE SEQUENCE [LARGE SCALE GENOMIC DNA]</scope>
    <source>
        <strain evidence="2 3">COM-B</strain>
    </source>
</reference>
<accession>A0A0P9CX67</accession>
<dbReference type="SUPFAM" id="SSF52540">
    <property type="entry name" value="P-loop containing nucleoside triphosphate hydrolases"/>
    <property type="match status" value="1"/>
</dbReference>
<gene>
    <name evidence="2" type="ORF">SE17_24665</name>
</gene>
<proteinExistence type="predicted"/>